<dbReference type="InterPro" id="IPR007813">
    <property type="entry name" value="PilN"/>
</dbReference>
<dbReference type="Pfam" id="PF05137">
    <property type="entry name" value="PilN"/>
    <property type="match status" value="1"/>
</dbReference>
<evidence type="ECO:0000256" key="1">
    <source>
        <dbReference type="SAM" id="Phobius"/>
    </source>
</evidence>
<evidence type="ECO:0000313" key="2">
    <source>
        <dbReference type="EMBL" id="QDU33975.1"/>
    </source>
</evidence>
<dbReference type="EMBL" id="CP036425">
    <property type="protein sequence ID" value="QDU33975.1"/>
    <property type="molecule type" value="Genomic_DNA"/>
</dbReference>
<dbReference type="KEGG" id="pcor:KS4_20350"/>
<keyword evidence="1" id="KW-0472">Membrane</keyword>
<dbReference type="AlphaFoldDB" id="A0A517YUT7"/>
<dbReference type="InterPro" id="IPR052534">
    <property type="entry name" value="Extracell_DNA_Util/SecSys_Comp"/>
</dbReference>
<keyword evidence="1" id="KW-0812">Transmembrane</keyword>
<reference evidence="2 3" key="1">
    <citation type="submission" date="2019-02" db="EMBL/GenBank/DDBJ databases">
        <title>Deep-cultivation of Planctomycetes and their phenomic and genomic characterization uncovers novel biology.</title>
        <authorList>
            <person name="Wiegand S."/>
            <person name="Jogler M."/>
            <person name="Boedeker C."/>
            <person name="Pinto D."/>
            <person name="Vollmers J."/>
            <person name="Rivas-Marin E."/>
            <person name="Kohn T."/>
            <person name="Peeters S.H."/>
            <person name="Heuer A."/>
            <person name="Rast P."/>
            <person name="Oberbeckmann S."/>
            <person name="Bunk B."/>
            <person name="Jeske O."/>
            <person name="Meyerdierks A."/>
            <person name="Storesund J.E."/>
            <person name="Kallscheuer N."/>
            <person name="Luecker S."/>
            <person name="Lage O.M."/>
            <person name="Pohl T."/>
            <person name="Merkel B.J."/>
            <person name="Hornburger P."/>
            <person name="Mueller R.-W."/>
            <person name="Bruemmer F."/>
            <person name="Labrenz M."/>
            <person name="Spormann A.M."/>
            <person name="Op den Camp H."/>
            <person name="Overmann J."/>
            <person name="Amann R."/>
            <person name="Jetten M.S.M."/>
            <person name="Mascher T."/>
            <person name="Medema M.H."/>
            <person name="Devos D.P."/>
            <person name="Kaster A.-K."/>
            <person name="Ovreas L."/>
            <person name="Rohde M."/>
            <person name="Galperin M.Y."/>
            <person name="Jogler C."/>
        </authorList>
    </citation>
    <scope>NUCLEOTIDE SEQUENCE [LARGE SCALE GENOMIC DNA]</scope>
    <source>
        <strain evidence="2 3">KS4</strain>
    </source>
</reference>
<dbReference type="Proteomes" id="UP000317369">
    <property type="component" value="Chromosome"/>
</dbReference>
<protein>
    <submittedName>
        <fullName evidence="2">Fimbrial assembly protein (PilN)</fullName>
    </submittedName>
</protein>
<gene>
    <name evidence="2" type="ORF">KS4_20350</name>
</gene>
<keyword evidence="1" id="KW-1133">Transmembrane helix</keyword>
<proteinExistence type="predicted"/>
<name>A0A517YUT7_9BACT</name>
<organism evidence="2 3">
    <name type="scientific">Poriferisphaera corsica</name>
    <dbReference type="NCBI Taxonomy" id="2528020"/>
    <lineage>
        <taxon>Bacteria</taxon>
        <taxon>Pseudomonadati</taxon>
        <taxon>Planctomycetota</taxon>
        <taxon>Phycisphaerae</taxon>
        <taxon>Phycisphaerales</taxon>
        <taxon>Phycisphaeraceae</taxon>
        <taxon>Poriferisphaera</taxon>
    </lineage>
</organism>
<evidence type="ECO:0000313" key="3">
    <source>
        <dbReference type="Proteomes" id="UP000317369"/>
    </source>
</evidence>
<dbReference type="RefSeq" id="WP_145077453.1">
    <property type="nucleotide sequence ID" value="NZ_CP036425.1"/>
</dbReference>
<dbReference type="PANTHER" id="PTHR40278:SF1">
    <property type="entry name" value="DNA UTILIZATION PROTEIN HOFN"/>
    <property type="match status" value="1"/>
</dbReference>
<accession>A0A517YUT7</accession>
<sequence length="217" mass="24409">MKNSTNLMPDEYKDYQATKKASTVFVAAFSIIFLGIVAVYLVTNSKINDLRAKQSNMFEQYTGAASDIDQLNKLKEKKKQIVGVAKIAGELIEVVPRSRIIAEIVNCMPDKMTLSGMEIKTKKVTVARLSNVSSIKQQKNKKKAMAPRKQEQQSVIIEGYASNDLEIAEIVTKLKNNMIFTSTEIKYIEDSIIDNAKYRKFNLECVIDNEMIVDGLV</sequence>
<dbReference type="PANTHER" id="PTHR40278">
    <property type="entry name" value="DNA UTILIZATION PROTEIN HOFN"/>
    <property type="match status" value="1"/>
</dbReference>
<feature type="transmembrane region" description="Helical" evidence="1">
    <location>
        <begin position="21"/>
        <end position="42"/>
    </location>
</feature>
<keyword evidence="3" id="KW-1185">Reference proteome</keyword>